<gene>
    <name evidence="1" type="ORF">DAEQUDRAFT_324602</name>
</gene>
<name>A0A165PTW0_9APHY</name>
<reference evidence="1 2" key="1">
    <citation type="journal article" date="2016" name="Mol. Biol. Evol.">
        <title>Comparative Genomics of Early-Diverging Mushroom-Forming Fungi Provides Insights into the Origins of Lignocellulose Decay Capabilities.</title>
        <authorList>
            <person name="Nagy L.G."/>
            <person name="Riley R."/>
            <person name="Tritt A."/>
            <person name="Adam C."/>
            <person name="Daum C."/>
            <person name="Floudas D."/>
            <person name="Sun H."/>
            <person name="Yadav J.S."/>
            <person name="Pangilinan J."/>
            <person name="Larsson K.H."/>
            <person name="Matsuura K."/>
            <person name="Barry K."/>
            <person name="Labutti K."/>
            <person name="Kuo R."/>
            <person name="Ohm R.A."/>
            <person name="Bhattacharya S.S."/>
            <person name="Shirouzu T."/>
            <person name="Yoshinaga Y."/>
            <person name="Martin F.M."/>
            <person name="Grigoriev I.V."/>
            <person name="Hibbett D.S."/>
        </authorList>
    </citation>
    <scope>NUCLEOTIDE SEQUENCE [LARGE SCALE GENOMIC DNA]</scope>
    <source>
        <strain evidence="1 2">L-15889</strain>
    </source>
</reference>
<dbReference type="EMBL" id="KV429065">
    <property type="protein sequence ID" value="KZT68617.1"/>
    <property type="molecule type" value="Genomic_DNA"/>
</dbReference>
<organism evidence="1 2">
    <name type="scientific">Daedalea quercina L-15889</name>
    <dbReference type="NCBI Taxonomy" id="1314783"/>
    <lineage>
        <taxon>Eukaryota</taxon>
        <taxon>Fungi</taxon>
        <taxon>Dikarya</taxon>
        <taxon>Basidiomycota</taxon>
        <taxon>Agaricomycotina</taxon>
        <taxon>Agaricomycetes</taxon>
        <taxon>Polyporales</taxon>
        <taxon>Fomitopsis</taxon>
    </lineage>
</organism>
<dbReference type="Proteomes" id="UP000076727">
    <property type="component" value="Unassembled WGS sequence"/>
</dbReference>
<proteinExistence type="predicted"/>
<accession>A0A165PTW0</accession>
<keyword evidence="2" id="KW-1185">Reference proteome</keyword>
<evidence type="ECO:0000313" key="1">
    <source>
        <dbReference type="EMBL" id="KZT68617.1"/>
    </source>
</evidence>
<protein>
    <submittedName>
        <fullName evidence="1">Uncharacterized protein</fullName>
    </submittedName>
</protein>
<sequence length="153" mass="17275">MATHLPFSLHEGIQRLRVCGAASEGESAWKCQASDWTVIVYARFGTAYHPFMLTSRTTAHKFHRTGSKAWVLCFCQPMRPSRLIVQQATCRMTSRTQEPSRASRVPTCYYTEPDIPRYCSGLRPLVPYYSLSFYSRNAETVSGISLAIRASVV</sequence>
<dbReference type="AlphaFoldDB" id="A0A165PTW0"/>
<evidence type="ECO:0000313" key="2">
    <source>
        <dbReference type="Proteomes" id="UP000076727"/>
    </source>
</evidence>